<organism evidence="2">
    <name type="scientific">Sesamum latifolium</name>
    <dbReference type="NCBI Taxonomy" id="2727402"/>
    <lineage>
        <taxon>Eukaryota</taxon>
        <taxon>Viridiplantae</taxon>
        <taxon>Streptophyta</taxon>
        <taxon>Embryophyta</taxon>
        <taxon>Tracheophyta</taxon>
        <taxon>Spermatophyta</taxon>
        <taxon>Magnoliopsida</taxon>
        <taxon>eudicotyledons</taxon>
        <taxon>Gunneridae</taxon>
        <taxon>Pentapetalae</taxon>
        <taxon>asterids</taxon>
        <taxon>lamiids</taxon>
        <taxon>Lamiales</taxon>
        <taxon>Pedaliaceae</taxon>
        <taxon>Sesamum</taxon>
    </lineage>
</organism>
<reference evidence="2" key="2">
    <citation type="journal article" date="2024" name="Plant">
        <title>Genomic evolution and insights into agronomic trait innovations of Sesamum species.</title>
        <authorList>
            <person name="Miao H."/>
            <person name="Wang L."/>
            <person name="Qu L."/>
            <person name="Liu H."/>
            <person name="Sun Y."/>
            <person name="Le M."/>
            <person name="Wang Q."/>
            <person name="Wei S."/>
            <person name="Zheng Y."/>
            <person name="Lin W."/>
            <person name="Duan Y."/>
            <person name="Cao H."/>
            <person name="Xiong S."/>
            <person name="Wang X."/>
            <person name="Wei L."/>
            <person name="Li C."/>
            <person name="Ma Q."/>
            <person name="Ju M."/>
            <person name="Zhao R."/>
            <person name="Li G."/>
            <person name="Mu C."/>
            <person name="Tian Q."/>
            <person name="Mei H."/>
            <person name="Zhang T."/>
            <person name="Gao T."/>
            <person name="Zhang H."/>
        </authorList>
    </citation>
    <scope>NUCLEOTIDE SEQUENCE</scope>
    <source>
        <strain evidence="2">KEN1</strain>
    </source>
</reference>
<dbReference type="InterPro" id="IPR021109">
    <property type="entry name" value="Peptidase_aspartic_dom_sf"/>
</dbReference>
<dbReference type="PANTHER" id="PTHR33240:SF8">
    <property type="entry name" value="OS03G0439900 PROTEIN"/>
    <property type="match status" value="1"/>
</dbReference>
<evidence type="ECO:0000256" key="1">
    <source>
        <dbReference type="SAM" id="MobiDB-lite"/>
    </source>
</evidence>
<feature type="compositionally biased region" description="Basic and acidic residues" evidence="1">
    <location>
        <begin position="34"/>
        <end position="62"/>
    </location>
</feature>
<dbReference type="CDD" id="cd00303">
    <property type="entry name" value="retropepsin_like"/>
    <property type="match status" value="1"/>
</dbReference>
<feature type="region of interest" description="Disordered" evidence="1">
    <location>
        <begin position="33"/>
        <end position="62"/>
    </location>
</feature>
<gene>
    <name evidence="2" type="ORF">Slati_4444200</name>
</gene>
<evidence type="ECO:0000313" key="2">
    <source>
        <dbReference type="EMBL" id="KAL0394780.1"/>
    </source>
</evidence>
<feature type="region of interest" description="Disordered" evidence="1">
    <location>
        <begin position="416"/>
        <end position="436"/>
    </location>
</feature>
<protein>
    <submittedName>
        <fullName evidence="2">Uncharacterized protein</fullName>
    </submittedName>
</protein>
<dbReference type="AlphaFoldDB" id="A0AAW2SQL8"/>
<reference evidence="2" key="1">
    <citation type="submission" date="2020-06" db="EMBL/GenBank/DDBJ databases">
        <authorList>
            <person name="Li T."/>
            <person name="Hu X."/>
            <person name="Zhang T."/>
            <person name="Song X."/>
            <person name="Zhang H."/>
            <person name="Dai N."/>
            <person name="Sheng W."/>
            <person name="Hou X."/>
            <person name="Wei L."/>
        </authorList>
    </citation>
    <scope>NUCLEOTIDE SEQUENCE</scope>
    <source>
        <strain evidence="2">KEN1</strain>
        <tissue evidence="2">Leaf</tissue>
    </source>
</reference>
<sequence length="436" mass="49432">MDGDFFKLLAKKPATKFDILLARAAKYINMEDAQMSKREGRGEKRKENKDENPSKKPRMDFKDKKPAWQRVNMVYTPLTVPITQALIAVEDKGLLTRPWSYKDGPRQPKSDKFCQFHNDYGHTTEECGHLKREIERLIQNGYLQEYVCWDKARGTGPYQKYEMDKGKEVKNPSPGSPVKDMPRTSMMGMTEVNDPPRKGVIRLIAGGPIGRESQRARKAQVREAYGTTVKEIMDVEPANDAPRIQFDQEEQSGERIPSNDALVITALLANYEIKRVFIDSGSSDDILFGEAYDQMRLGDIPLEAVDTSLYGFAGEVIHPRGMISLPLTLGTSPLRKTCLLEFLVVDIPSTYNVILGRPTLNAFRAIISTYHMKIKFPVVRGVGEAQADTLQARKCYIVAIKKERKEYWRRHRVKKTPTNGAGTQCLGQNSKKKPRS</sequence>
<comment type="caution">
    <text evidence="2">The sequence shown here is derived from an EMBL/GenBank/DDBJ whole genome shotgun (WGS) entry which is preliminary data.</text>
</comment>
<dbReference type="PANTHER" id="PTHR33240">
    <property type="entry name" value="OS08G0508500 PROTEIN"/>
    <property type="match status" value="1"/>
</dbReference>
<dbReference type="EMBL" id="JACGWN010000016">
    <property type="protein sequence ID" value="KAL0394780.1"/>
    <property type="molecule type" value="Genomic_DNA"/>
</dbReference>
<proteinExistence type="predicted"/>
<dbReference type="Gene3D" id="2.40.70.10">
    <property type="entry name" value="Acid Proteases"/>
    <property type="match status" value="1"/>
</dbReference>
<accession>A0AAW2SQL8</accession>
<feature type="compositionally biased region" description="Polar residues" evidence="1">
    <location>
        <begin position="416"/>
        <end position="429"/>
    </location>
</feature>
<name>A0AAW2SQL8_9LAMI</name>
<feature type="region of interest" description="Disordered" evidence="1">
    <location>
        <begin position="165"/>
        <end position="195"/>
    </location>
</feature>